<gene>
    <name evidence="2" type="ORF">ACFOWE_02810</name>
</gene>
<feature type="domain" description="Condensation" evidence="1">
    <location>
        <begin position="35"/>
        <end position="449"/>
    </location>
</feature>
<sequence length="450" mass="49981">MDSHVTVTERAPLSFNQQFLCLFDRGDGEGPFGPKYNIVCGWRLTGPVAVGPLHDALADVVERHEALRSRIVREGEGGHQEIFPPSRPALVVRDLSGTEPERRDLAAEELLVEVESGAYGMEETPLLRAFLGLFDTDDAILVLVAHHTAADEWSMRVIMRDLAVRYAIRVGELVPDLPPVRQYQEFARWQQSSDADGASQRYWREKLDGARIFATPTDHPRSAGLPKETAWYRFSVEKEVTDRLAEVARATKSSPFMVLLAAYSVLLHRSGGPTDIVVPTFTSGRLHGGFHDTVGSFFNFVPLRLDLSGCESFRQVVTRVRSTCLEAYRRDIPFTKILQEAPELMSPAAADDRAVLAFQVFRSPLESDRHTVGRLEYAEIRDRRLPQASGGDVPDGAMWHLELLPAGGINGTLAYNTNLFLESTVSGMAEDFRQVLRSTVAAPDAPLARL</sequence>
<dbReference type="InterPro" id="IPR001242">
    <property type="entry name" value="Condensation_dom"/>
</dbReference>
<name>A0ABV8I2D4_9ACTN</name>
<dbReference type="Pfam" id="PF00668">
    <property type="entry name" value="Condensation"/>
    <property type="match status" value="1"/>
</dbReference>
<dbReference type="PANTHER" id="PTHR45527">
    <property type="entry name" value="NONRIBOSOMAL PEPTIDE SYNTHETASE"/>
    <property type="match status" value="1"/>
</dbReference>
<dbReference type="Proteomes" id="UP001595850">
    <property type="component" value="Unassembled WGS sequence"/>
</dbReference>
<protein>
    <submittedName>
        <fullName evidence="2">Condensation domain-containing protein</fullName>
    </submittedName>
</protein>
<dbReference type="RefSeq" id="WP_377285159.1">
    <property type="nucleotide sequence ID" value="NZ_JBHSBM010000008.1"/>
</dbReference>
<evidence type="ECO:0000313" key="2">
    <source>
        <dbReference type="EMBL" id="MFC4057207.1"/>
    </source>
</evidence>
<dbReference type="Gene3D" id="3.30.559.10">
    <property type="entry name" value="Chloramphenicol acetyltransferase-like domain"/>
    <property type="match status" value="1"/>
</dbReference>
<accession>A0ABV8I2D4</accession>
<organism evidence="2 3">
    <name type="scientific">Planomonospora corallina</name>
    <dbReference type="NCBI Taxonomy" id="1806052"/>
    <lineage>
        <taxon>Bacteria</taxon>
        <taxon>Bacillati</taxon>
        <taxon>Actinomycetota</taxon>
        <taxon>Actinomycetes</taxon>
        <taxon>Streptosporangiales</taxon>
        <taxon>Streptosporangiaceae</taxon>
        <taxon>Planomonospora</taxon>
    </lineage>
</organism>
<dbReference type="InterPro" id="IPR023213">
    <property type="entry name" value="CAT-like_dom_sf"/>
</dbReference>
<keyword evidence="3" id="KW-1185">Reference proteome</keyword>
<dbReference type="PANTHER" id="PTHR45527:SF1">
    <property type="entry name" value="FATTY ACID SYNTHASE"/>
    <property type="match status" value="1"/>
</dbReference>
<comment type="caution">
    <text evidence="2">The sequence shown here is derived from an EMBL/GenBank/DDBJ whole genome shotgun (WGS) entry which is preliminary data.</text>
</comment>
<reference evidence="3" key="1">
    <citation type="journal article" date="2019" name="Int. J. Syst. Evol. Microbiol.">
        <title>The Global Catalogue of Microorganisms (GCM) 10K type strain sequencing project: providing services to taxonomists for standard genome sequencing and annotation.</title>
        <authorList>
            <consortium name="The Broad Institute Genomics Platform"/>
            <consortium name="The Broad Institute Genome Sequencing Center for Infectious Disease"/>
            <person name="Wu L."/>
            <person name="Ma J."/>
        </authorList>
    </citation>
    <scope>NUCLEOTIDE SEQUENCE [LARGE SCALE GENOMIC DNA]</scope>
    <source>
        <strain evidence="3">TBRC 4489</strain>
    </source>
</reference>
<dbReference type="SUPFAM" id="SSF52777">
    <property type="entry name" value="CoA-dependent acyltransferases"/>
    <property type="match status" value="2"/>
</dbReference>
<dbReference type="Gene3D" id="3.30.559.30">
    <property type="entry name" value="Nonribosomal peptide synthetase, condensation domain"/>
    <property type="match status" value="1"/>
</dbReference>
<proteinExistence type="predicted"/>
<dbReference type="EMBL" id="JBHSBM010000008">
    <property type="protein sequence ID" value="MFC4057207.1"/>
    <property type="molecule type" value="Genomic_DNA"/>
</dbReference>
<evidence type="ECO:0000313" key="3">
    <source>
        <dbReference type="Proteomes" id="UP001595850"/>
    </source>
</evidence>
<evidence type="ECO:0000259" key="1">
    <source>
        <dbReference type="Pfam" id="PF00668"/>
    </source>
</evidence>